<keyword evidence="1" id="KW-0863">Zinc-finger</keyword>
<dbReference type="Proteomes" id="UP001231518">
    <property type="component" value="Chromosome 30"/>
</dbReference>
<protein>
    <recommendedName>
        <fullName evidence="3">ZAD domain-containing protein</fullName>
    </recommendedName>
</protein>
<evidence type="ECO:0000313" key="5">
    <source>
        <dbReference type="Proteomes" id="UP001231518"/>
    </source>
</evidence>
<feature type="binding site" evidence="1">
    <location>
        <position position="53"/>
    </location>
    <ligand>
        <name>Zn(2+)</name>
        <dbReference type="ChEBI" id="CHEBI:29105"/>
    </ligand>
</feature>
<keyword evidence="1" id="KW-0862">Zinc</keyword>
<evidence type="ECO:0000259" key="3">
    <source>
        <dbReference type="PROSITE" id="PS51915"/>
    </source>
</evidence>
<feature type="compositionally biased region" description="Basic and acidic residues" evidence="2">
    <location>
        <begin position="209"/>
        <end position="226"/>
    </location>
</feature>
<proteinExistence type="predicted"/>
<organism evidence="4 5">
    <name type="scientific">Mythimna separata</name>
    <name type="common">Oriental armyworm</name>
    <name type="synonym">Pseudaletia separata</name>
    <dbReference type="NCBI Taxonomy" id="271217"/>
    <lineage>
        <taxon>Eukaryota</taxon>
        <taxon>Metazoa</taxon>
        <taxon>Ecdysozoa</taxon>
        <taxon>Arthropoda</taxon>
        <taxon>Hexapoda</taxon>
        <taxon>Insecta</taxon>
        <taxon>Pterygota</taxon>
        <taxon>Neoptera</taxon>
        <taxon>Endopterygota</taxon>
        <taxon>Lepidoptera</taxon>
        <taxon>Glossata</taxon>
        <taxon>Ditrysia</taxon>
        <taxon>Noctuoidea</taxon>
        <taxon>Noctuidae</taxon>
        <taxon>Noctuinae</taxon>
        <taxon>Hadenini</taxon>
        <taxon>Mythimna</taxon>
    </lineage>
</organism>
<dbReference type="SUPFAM" id="SSF57716">
    <property type="entry name" value="Glucocorticoid receptor-like (DNA-binding domain)"/>
    <property type="match status" value="1"/>
</dbReference>
<keyword evidence="1" id="KW-0479">Metal-binding</keyword>
<dbReference type="GO" id="GO:0008270">
    <property type="term" value="F:zinc ion binding"/>
    <property type="evidence" value="ECO:0007669"/>
    <property type="project" value="UniProtKB-UniRule"/>
</dbReference>
<feature type="binding site" evidence="1">
    <location>
        <position position="12"/>
    </location>
    <ligand>
        <name>Zn(2+)</name>
        <dbReference type="ChEBI" id="CHEBI:29105"/>
    </ligand>
</feature>
<dbReference type="AlphaFoldDB" id="A0AAD7Y8H7"/>
<dbReference type="InterPro" id="IPR012934">
    <property type="entry name" value="Znf_AD"/>
</dbReference>
<dbReference type="GO" id="GO:0005634">
    <property type="term" value="C:nucleus"/>
    <property type="evidence" value="ECO:0007669"/>
    <property type="project" value="InterPro"/>
</dbReference>
<feature type="domain" description="ZAD" evidence="3">
    <location>
        <begin position="7"/>
        <end position="77"/>
    </location>
</feature>
<dbReference type="Gene3D" id="3.40.1800.20">
    <property type="match status" value="1"/>
</dbReference>
<dbReference type="Pfam" id="PF07776">
    <property type="entry name" value="zf-AD"/>
    <property type="match status" value="1"/>
</dbReference>
<dbReference type="EMBL" id="JARGEI010000028">
    <property type="protein sequence ID" value="KAJ8706456.1"/>
    <property type="molecule type" value="Genomic_DNA"/>
</dbReference>
<dbReference type="PROSITE" id="PS51915">
    <property type="entry name" value="ZAD"/>
    <property type="match status" value="1"/>
</dbReference>
<evidence type="ECO:0000313" key="4">
    <source>
        <dbReference type="EMBL" id="KAJ8706456.1"/>
    </source>
</evidence>
<feature type="compositionally biased region" description="Basic and acidic residues" evidence="2">
    <location>
        <begin position="123"/>
        <end position="158"/>
    </location>
</feature>
<name>A0AAD7Y8H7_MYTSE</name>
<gene>
    <name evidence="4" type="ORF">PYW07_012534</name>
</gene>
<sequence length="360" mass="41137">METKNQRLCRICLVENVRMYVLANTKLQEIYEKLTDIRLVTEDSRSMHACFICYAKLKQCHRFQRKCLEAEELLAQMLNTDYDTKPRLNRGQLEFSGYVISPAQHVDIFGDCQGKGDVIKMELPADSKGKDEEQEIDSDHEYNDAVCDDKSSQHSKSEDEGDSDDDRRLIELKIEVEEDQQVSQKKRKPDETKRASGTKKSKLEKRRTKLEDTSHQNDTEQADSTKHVAEFKPSIDTTTLFANTVHIPAPDDSLKKRGNYCVKCLDAAEVINGQTRGVRHSLAELEYWRPVMEAVSGAPGLTTETLGALQHQEQYGGRRDYLQLWRAFTSEEVKACRIDNIGRLRALTEFSQGPGIQFPL</sequence>
<feature type="binding site" evidence="1">
    <location>
        <position position="9"/>
    </location>
    <ligand>
        <name>Zn(2+)</name>
        <dbReference type="ChEBI" id="CHEBI:29105"/>
    </ligand>
</feature>
<feature type="compositionally biased region" description="Basic and acidic residues" evidence="2">
    <location>
        <begin position="165"/>
        <end position="175"/>
    </location>
</feature>
<accession>A0AAD7Y8H7</accession>
<feature type="region of interest" description="Disordered" evidence="2">
    <location>
        <begin position="123"/>
        <end position="226"/>
    </location>
</feature>
<feature type="compositionally biased region" description="Basic residues" evidence="2">
    <location>
        <begin position="196"/>
        <end position="208"/>
    </location>
</feature>
<feature type="binding site" evidence="1">
    <location>
        <position position="50"/>
    </location>
    <ligand>
        <name>Zn(2+)</name>
        <dbReference type="ChEBI" id="CHEBI:29105"/>
    </ligand>
</feature>
<keyword evidence="5" id="KW-1185">Reference proteome</keyword>
<comment type="caution">
    <text evidence="4">The sequence shown here is derived from an EMBL/GenBank/DDBJ whole genome shotgun (WGS) entry which is preliminary data.</text>
</comment>
<evidence type="ECO:0000256" key="1">
    <source>
        <dbReference type="PROSITE-ProRule" id="PRU01263"/>
    </source>
</evidence>
<dbReference type="SMART" id="SM00868">
    <property type="entry name" value="zf-AD"/>
    <property type="match status" value="1"/>
</dbReference>
<evidence type="ECO:0000256" key="2">
    <source>
        <dbReference type="SAM" id="MobiDB-lite"/>
    </source>
</evidence>
<reference evidence="4" key="1">
    <citation type="submission" date="2023-03" db="EMBL/GenBank/DDBJ databases">
        <title>Chromosome-level genomes of two armyworms, Mythimna separata and Mythimna loreyi, provide insights into the biosynthesis and reception of sex pheromones.</title>
        <authorList>
            <person name="Zhao H."/>
        </authorList>
    </citation>
    <scope>NUCLEOTIDE SEQUENCE</scope>
    <source>
        <strain evidence="4">BeijingLab</strain>
        <tissue evidence="4">Pupa</tissue>
    </source>
</reference>